<keyword evidence="9" id="KW-1185">Reference proteome</keyword>
<dbReference type="SUPFAM" id="SSF55068">
    <property type="entry name" value="Peptide methionine sulfoxide reductase"/>
    <property type="match status" value="1"/>
</dbReference>
<evidence type="ECO:0000313" key="8">
    <source>
        <dbReference type="EMBL" id="KAK7904105.1"/>
    </source>
</evidence>
<dbReference type="GO" id="GO:0005737">
    <property type="term" value="C:cytoplasm"/>
    <property type="evidence" value="ECO:0007669"/>
    <property type="project" value="TreeGrafter"/>
</dbReference>
<reference evidence="9" key="1">
    <citation type="submission" date="2024-04" db="EMBL/GenBank/DDBJ databases">
        <title>Salinicola lusitanus LLJ914,a marine bacterium isolated from the Okinawa Trough.</title>
        <authorList>
            <person name="Li J."/>
        </authorList>
    </citation>
    <scope>NUCLEOTIDE SEQUENCE [LARGE SCALE GENOMIC DNA]</scope>
</reference>
<evidence type="ECO:0000256" key="2">
    <source>
        <dbReference type="ARBA" id="ARBA00012502"/>
    </source>
</evidence>
<name>A0AAW0NWB3_9GOBI</name>
<comment type="similarity">
    <text evidence="1">Belongs to the MsrA Met sulfoxide reductase family.</text>
</comment>
<feature type="compositionally biased region" description="Basic and acidic residues" evidence="6">
    <location>
        <begin position="199"/>
        <end position="214"/>
    </location>
</feature>
<evidence type="ECO:0000256" key="3">
    <source>
        <dbReference type="ARBA" id="ARBA00023002"/>
    </source>
</evidence>
<dbReference type="GO" id="GO:0034599">
    <property type="term" value="P:cellular response to oxidative stress"/>
    <property type="evidence" value="ECO:0007669"/>
    <property type="project" value="TreeGrafter"/>
</dbReference>
<dbReference type="Proteomes" id="UP001460270">
    <property type="component" value="Unassembled WGS sequence"/>
</dbReference>
<dbReference type="EC" id="1.8.4.11" evidence="2"/>
<feature type="region of interest" description="Disordered" evidence="6">
    <location>
        <begin position="1"/>
        <end position="41"/>
    </location>
</feature>
<evidence type="ECO:0000256" key="6">
    <source>
        <dbReference type="SAM" id="MobiDB-lite"/>
    </source>
</evidence>
<dbReference type="InterPro" id="IPR036509">
    <property type="entry name" value="Met_Sox_Rdtase_MsrA_sf"/>
</dbReference>
<feature type="domain" description="Peptide methionine sulphoxide reductase MsrA" evidence="7">
    <location>
        <begin position="140"/>
        <end position="183"/>
    </location>
</feature>
<dbReference type="Gene3D" id="3.30.1060.10">
    <property type="entry name" value="Peptide methionine sulphoxide reductase MsrA"/>
    <property type="match status" value="1"/>
</dbReference>
<proteinExistence type="inferred from homology"/>
<dbReference type="InterPro" id="IPR002569">
    <property type="entry name" value="Met_Sox_Rdtase_MsrA_dom"/>
</dbReference>
<keyword evidence="3" id="KW-0560">Oxidoreductase</keyword>
<evidence type="ECO:0000256" key="5">
    <source>
        <dbReference type="ARBA" id="ARBA00030643"/>
    </source>
</evidence>
<dbReference type="EMBL" id="JBBPFD010000012">
    <property type="protein sequence ID" value="KAK7904105.1"/>
    <property type="molecule type" value="Genomic_DNA"/>
</dbReference>
<dbReference type="AlphaFoldDB" id="A0AAW0NWB3"/>
<dbReference type="Pfam" id="PF01625">
    <property type="entry name" value="PMSR"/>
    <property type="match status" value="1"/>
</dbReference>
<dbReference type="PANTHER" id="PTHR42799:SF22">
    <property type="entry name" value="PEPTIDE-METHIONINE (S)-S-OXIDE REDUCTASE"/>
    <property type="match status" value="1"/>
</dbReference>
<evidence type="ECO:0000313" key="9">
    <source>
        <dbReference type="Proteomes" id="UP001460270"/>
    </source>
</evidence>
<evidence type="ECO:0000256" key="1">
    <source>
        <dbReference type="ARBA" id="ARBA00005591"/>
    </source>
</evidence>
<dbReference type="PANTHER" id="PTHR42799">
    <property type="entry name" value="MITOCHONDRIAL PEPTIDE METHIONINE SULFOXIDE REDUCTASE"/>
    <property type="match status" value="1"/>
</dbReference>
<dbReference type="GO" id="GO:0008113">
    <property type="term" value="F:peptide-methionine (S)-S-oxide reductase activity"/>
    <property type="evidence" value="ECO:0007669"/>
    <property type="project" value="UniProtKB-EC"/>
</dbReference>
<sequence>MHTCMSPAYSSHESPDHTHSDSNVRTSAAKATSTHTQTGNGGPLQLKLLLCSELGELGERMVIEDLCSPKDHVPHYTQEHECEDLLGKAKATVCPHYTHDSNVGPLQAKALYVPHTLKGQRTHCSPWQTHCEPFPEGLSTILLGMGCFWGAERLFWRLPGVFSTQVGYAGGFTQTLSMKKSAQEERRGKRVCVCEGEMTEREEREERREKRESVCVRGEMGEEKEEREEREWCV</sequence>
<protein>
    <recommendedName>
        <fullName evidence="2">peptide-methionine (S)-S-oxide reductase</fullName>
        <ecNumber evidence="2">1.8.4.11</ecNumber>
    </recommendedName>
    <alternativeName>
        <fullName evidence="5">Peptide-methionine (S)-S-oxide reductase</fullName>
    </alternativeName>
    <alternativeName>
        <fullName evidence="4">Protein-methionine-S-oxide reductase</fullName>
    </alternativeName>
</protein>
<organism evidence="8 9">
    <name type="scientific">Mugilogobius chulae</name>
    <name type="common">yellowstripe goby</name>
    <dbReference type="NCBI Taxonomy" id="88201"/>
    <lineage>
        <taxon>Eukaryota</taxon>
        <taxon>Metazoa</taxon>
        <taxon>Chordata</taxon>
        <taxon>Craniata</taxon>
        <taxon>Vertebrata</taxon>
        <taxon>Euteleostomi</taxon>
        <taxon>Actinopterygii</taxon>
        <taxon>Neopterygii</taxon>
        <taxon>Teleostei</taxon>
        <taxon>Neoteleostei</taxon>
        <taxon>Acanthomorphata</taxon>
        <taxon>Gobiaria</taxon>
        <taxon>Gobiiformes</taxon>
        <taxon>Gobioidei</taxon>
        <taxon>Gobiidae</taxon>
        <taxon>Gobionellinae</taxon>
        <taxon>Mugilogobius</taxon>
    </lineage>
</organism>
<feature type="compositionally biased region" description="Basic and acidic residues" evidence="6">
    <location>
        <begin position="13"/>
        <end position="22"/>
    </location>
</feature>
<evidence type="ECO:0000259" key="7">
    <source>
        <dbReference type="Pfam" id="PF01625"/>
    </source>
</evidence>
<dbReference type="InterPro" id="IPR050162">
    <property type="entry name" value="MsrA_MetSO_reductase"/>
</dbReference>
<feature type="compositionally biased region" description="Polar residues" evidence="6">
    <location>
        <begin position="23"/>
        <end position="38"/>
    </location>
</feature>
<gene>
    <name evidence="8" type="ORF">WMY93_016712</name>
</gene>
<feature type="region of interest" description="Disordered" evidence="6">
    <location>
        <begin position="199"/>
        <end position="234"/>
    </location>
</feature>
<comment type="caution">
    <text evidence="8">The sequence shown here is derived from an EMBL/GenBank/DDBJ whole genome shotgun (WGS) entry which is preliminary data.</text>
</comment>
<accession>A0AAW0NWB3</accession>
<evidence type="ECO:0000256" key="4">
    <source>
        <dbReference type="ARBA" id="ARBA00030273"/>
    </source>
</evidence>